<dbReference type="Pfam" id="PF08240">
    <property type="entry name" value="ADH_N"/>
    <property type="match status" value="1"/>
</dbReference>
<organism evidence="6 7">
    <name type="scientific">Halobacillus aidingensis</name>
    <dbReference type="NCBI Taxonomy" id="240303"/>
    <lineage>
        <taxon>Bacteria</taxon>
        <taxon>Bacillati</taxon>
        <taxon>Bacillota</taxon>
        <taxon>Bacilli</taxon>
        <taxon>Bacillales</taxon>
        <taxon>Bacillaceae</taxon>
        <taxon>Halobacillus</taxon>
    </lineage>
</organism>
<evidence type="ECO:0000259" key="5">
    <source>
        <dbReference type="SMART" id="SM00829"/>
    </source>
</evidence>
<dbReference type="RefSeq" id="WP_089651604.1">
    <property type="nucleotide sequence ID" value="NZ_FNIZ01000004.1"/>
</dbReference>
<dbReference type="AlphaFoldDB" id="A0A1H0IVT9"/>
<dbReference type="InterPro" id="IPR002328">
    <property type="entry name" value="ADH_Zn_CS"/>
</dbReference>
<dbReference type="InterPro" id="IPR013149">
    <property type="entry name" value="ADH-like_C"/>
</dbReference>
<evidence type="ECO:0000256" key="4">
    <source>
        <dbReference type="RuleBase" id="RU361277"/>
    </source>
</evidence>
<dbReference type="SUPFAM" id="SSF50129">
    <property type="entry name" value="GroES-like"/>
    <property type="match status" value="1"/>
</dbReference>
<evidence type="ECO:0000313" key="6">
    <source>
        <dbReference type="EMBL" id="SDO35320.1"/>
    </source>
</evidence>
<dbReference type="Pfam" id="PF00107">
    <property type="entry name" value="ADH_zinc_N"/>
    <property type="match status" value="1"/>
</dbReference>
<dbReference type="OrthoDB" id="9770238at2"/>
<evidence type="ECO:0000256" key="2">
    <source>
        <dbReference type="ARBA" id="ARBA00022833"/>
    </source>
</evidence>
<dbReference type="InterPro" id="IPR036291">
    <property type="entry name" value="NAD(P)-bd_dom_sf"/>
</dbReference>
<accession>A0A1H0IVT9</accession>
<dbReference type="PANTHER" id="PTHR43401:SF2">
    <property type="entry name" value="L-THREONINE 3-DEHYDROGENASE"/>
    <property type="match status" value="1"/>
</dbReference>
<dbReference type="PROSITE" id="PS00059">
    <property type="entry name" value="ADH_ZINC"/>
    <property type="match status" value="1"/>
</dbReference>
<dbReference type="PANTHER" id="PTHR43401">
    <property type="entry name" value="L-THREONINE 3-DEHYDROGENASE"/>
    <property type="match status" value="1"/>
</dbReference>
<keyword evidence="2 4" id="KW-0862">Zinc</keyword>
<dbReference type="CDD" id="cd08236">
    <property type="entry name" value="sugar_DH"/>
    <property type="match status" value="1"/>
</dbReference>
<sequence>MKTLNLYGAQDIRYEEKPNPVVRKEDEVVIKVKAVGVCGSDVSRYKKLGPYVEGMTFGHEFSGEVVETGPNVEGIKPGDRVAGCPTFYCGECHSCLKGDLAQCERLTLIGARHPGAYAEFVTLPASHVLSLPDHVDYDAAAMVEPSSVVAHGFYRTSVQPGAKVAIMGCGSIGLLAVQWAKIFGAEQVIAIDIDDQKLEIAAKVGADVLINPKDVLPHERGLEVTDQLGVDLAVECAGSPVTSEQVLALPKKGGEVLYMGIPYANVDMERFYFERIVRNELKVIGSWNAISAPFPGKEWSSTLHYMSTGQLNIQPLISHRLSLEEGPSTFESLINQNGSFIKVMFYPHSDQ</sequence>
<proteinExistence type="inferred from homology"/>
<name>A0A1H0IVT9_HALAD</name>
<dbReference type="GO" id="GO:0008270">
    <property type="term" value="F:zinc ion binding"/>
    <property type="evidence" value="ECO:0007669"/>
    <property type="project" value="InterPro"/>
</dbReference>
<keyword evidence="3" id="KW-0560">Oxidoreductase</keyword>
<dbReference type="GO" id="GO:0016491">
    <property type="term" value="F:oxidoreductase activity"/>
    <property type="evidence" value="ECO:0007669"/>
    <property type="project" value="UniProtKB-KW"/>
</dbReference>
<dbReference type="EMBL" id="FNIZ01000004">
    <property type="protein sequence ID" value="SDO35320.1"/>
    <property type="molecule type" value="Genomic_DNA"/>
</dbReference>
<dbReference type="STRING" id="240303.SAMN05421677_104197"/>
<dbReference type="Gene3D" id="3.90.180.10">
    <property type="entry name" value="Medium-chain alcohol dehydrogenases, catalytic domain"/>
    <property type="match status" value="1"/>
</dbReference>
<keyword evidence="7" id="KW-1185">Reference proteome</keyword>
<gene>
    <name evidence="6" type="ORF">SAMN05421677_104197</name>
</gene>
<dbReference type="SMART" id="SM00829">
    <property type="entry name" value="PKS_ER"/>
    <property type="match status" value="1"/>
</dbReference>
<dbReference type="Proteomes" id="UP000198860">
    <property type="component" value="Unassembled WGS sequence"/>
</dbReference>
<dbReference type="InterPro" id="IPR020843">
    <property type="entry name" value="ER"/>
</dbReference>
<dbReference type="InterPro" id="IPR011032">
    <property type="entry name" value="GroES-like_sf"/>
</dbReference>
<dbReference type="InterPro" id="IPR013154">
    <property type="entry name" value="ADH-like_N"/>
</dbReference>
<comment type="similarity">
    <text evidence="4">Belongs to the zinc-containing alcohol dehydrogenase family.</text>
</comment>
<dbReference type="SUPFAM" id="SSF51735">
    <property type="entry name" value="NAD(P)-binding Rossmann-fold domains"/>
    <property type="match status" value="1"/>
</dbReference>
<dbReference type="InterPro" id="IPR050129">
    <property type="entry name" value="Zn_alcohol_dh"/>
</dbReference>
<evidence type="ECO:0000313" key="7">
    <source>
        <dbReference type="Proteomes" id="UP000198860"/>
    </source>
</evidence>
<protein>
    <submittedName>
        <fullName evidence="6">L-iditol 2-dehydrogenase</fullName>
    </submittedName>
</protein>
<comment type="cofactor">
    <cofactor evidence="4">
        <name>Zn(2+)</name>
        <dbReference type="ChEBI" id="CHEBI:29105"/>
    </cofactor>
</comment>
<dbReference type="Gene3D" id="3.40.50.720">
    <property type="entry name" value="NAD(P)-binding Rossmann-like Domain"/>
    <property type="match status" value="1"/>
</dbReference>
<evidence type="ECO:0000256" key="1">
    <source>
        <dbReference type="ARBA" id="ARBA00022723"/>
    </source>
</evidence>
<evidence type="ECO:0000256" key="3">
    <source>
        <dbReference type="ARBA" id="ARBA00023002"/>
    </source>
</evidence>
<reference evidence="7" key="1">
    <citation type="submission" date="2016-10" db="EMBL/GenBank/DDBJ databases">
        <authorList>
            <person name="Varghese N."/>
            <person name="Submissions S."/>
        </authorList>
    </citation>
    <scope>NUCLEOTIDE SEQUENCE [LARGE SCALE GENOMIC DNA]</scope>
    <source>
        <strain evidence="7">CGMCC 1.3703</strain>
    </source>
</reference>
<feature type="domain" description="Enoyl reductase (ER)" evidence="5">
    <location>
        <begin position="8"/>
        <end position="345"/>
    </location>
</feature>
<keyword evidence="1 4" id="KW-0479">Metal-binding</keyword>